<dbReference type="PIRSF" id="PIRSF010312">
    <property type="entry name" value="Sulphur_oxidation_SoxY"/>
    <property type="match status" value="1"/>
</dbReference>
<dbReference type="InterPro" id="IPR038162">
    <property type="entry name" value="SoxY_sf"/>
</dbReference>
<gene>
    <name evidence="2" type="primary">soxY</name>
    <name evidence="2" type="ORF">F2Q65_00710</name>
</gene>
<dbReference type="OrthoDB" id="9798154at2"/>
<comment type="caution">
    <text evidence="2">The sequence shown here is derived from an EMBL/GenBank/DDBJ whole genome shotgun (WGS) entry which is preliminary data.</text>
</comment>
<dbReference type="Proteomes" id="UP000322981">
    <property type="component" value="Unassembled WGS sequence"/>
</dbReference>
<sequence length="158" mass="16382">MKRRPLLVNTGLLGLGAIASPLAFTGALIPRTAGASWPSEAFDASALSDAEQRLFDGRPIQDSTELSISAPDIAENGRVVPVGVRIALPNANQFALFAAKNPTPLLARVHLTPAVAPEVALRVKLDETTELIAIAEADGQLYRTSRSVKVTGGGCGGG</sequence>
<dbReference type="InterPro" id="IPR016568">
    <property type="entry name" value="Sulphur_oxidation_SoxY"/>
</dbReference>
<dbReference type="EMBL" id="VWXX01000001">
    <property type="protein sequence ID" value="KAA6187797.1"/>
    <property type="molecule type" value="Genomic_DNA"/>
</dbReference>
<evidence type="ECO:0000259" key="1">
    <source>
        <dbReference type="Pfam" id="PF13501"/>
    </source>
</evidence>
<dbReference type="AlphaFoldDB" id="A0A5M8FVG2"/>
<dbReference type="Gene3D" id="2.60.40.2470">
    <property type="entry name" value="SoxY domain"/>
    <property type="match status" value="1"/>
</dbReference>
<organism evidence="2 3">
    <name type="scientific">Thiohalocapsa marina</name>
    <dbReference type="NCBI Taxonomy" id="424902"/>
    <lineage>
        <taxon>Bacteria</taxon>
        <taxon>Pseudomonadati</taxon>
        <taxon>Pseudomonadota</taxon>
        <taxon>Gammaproteobacteria</taxon>
        <taxon>Chromatiales</taxon>
        <taxon>Chromatiaceae</taxon>
        <taxon>Thiohalocapsa</taxon>
    </lineage>
</organism>
<evidence type="ECO:0000313" key="2">
    <source>
        <dbReference type="EMBL" id="KAA6187797.1"/>
    </source>
</evidence>
<accession>A0A5M8FVG2</accession>
<protein>
    <submittedName>
        <fullName evidence="2">Thiosulfate oxidation carrier protein SoxY</fullName>
    </submittedName>
</protein>
<proteinExistence type="predicted"/>
<dbReference type="Pfam" id="PF13501">
    <property type="entry name" value="SoxY"/>
    <property type="match status" value="1"/>
</dbReference>
<keyword evidence="3" id="KW-1185">Reference proteome</keyword>
<feature type="domain" description="Ig-like SoxY" evidence="1">
    <location>
        <begin position="52"/>
        <end position="155"/>
    </location>
</feature>
<evidence type="ECO:0000313" key="3">
    <source>
        <dbReference type="Proteomes" id="UP000322981"/>
    </source>
</evidence>
<name>A0A5M8FVG2_9GAMM</name>
<dbReference type="NCBIfam" id="TIGR04488">
    <property type="entry name" value="SoxY_true_GGCGG"/>
    <property type="match status" value="1"/>
</dbReference>
<reference evidence="2 3" key="1">
    <citation type="submission" date="2019-09" db="EMBL/GenBank/DDBJ databases">
        <title>Whole-genome sequence of the purple sulfur bacterium Thiohalocapsa marina DSM 19078.</title>
        <authorList>
            <person name="Kyndt J.A."/>
            <person name="Meyer T.E."/>
        </authorList>
    </citation>
    <scope>NUCLEOTIDE SEQUENCE [LARGE SCALE GENOMIC DNA]</scope>
    <source>
        <strain evidence="2 3">DSM 19078</strain>
    </source>
</reference>
<dbReference type="InterPro" id="IPR032711">
    <property type="entry name" value="SoxY"/>
</dbReference>
<dbReference type="RefSeq" id="WP_150089395.1">
    <property type="nucleotide sequence ID" value="NZ_JBFUOH010000011.1"/>
</dbReference>